<keyword evidence="2" id="KW-1185">Reference proteome</keyword>
<protein>
    <submittedName>
        <fullName evidence="1">Uncharacterized protein</fullName>
    </submittedName>
</protein>
<dbReference type="AlphaFoldDB" id="A0A1D1UMX3"/>
<organism evidence="1 2">
    <name type="scientific">Ramazzottius varieornatus</name>
    <name type="common">Water bear</name>
    <name type="synonym">Tardigrade</name>
    <dbReference type="NCBI Taxonomy" id="947166"/>
    <lineage>
        <taxon>Eukaryota</taxon>
        <taxon>Metazoa</taxon>
        <taxon>Ecdysozoa</taxon>
        <taxon>Tardigrada</taxon>
        <taxon>Eutardigrada</taxon>
        <taxon>Parachela</taxon>
        <taxon>Hypsibioidea</taxon>
        <taxon>Ramazzottiidae</taxon>
        <taxon>Ramazzottius</taxon>
    </lineage>
</organism>
<name>A0A1D1UMX3_RAMVA</name>
<dbReference type="EMBL" id="BDGG01000002">
    <property type="protein sequence ID" value="GAU91054.1"/>
    <property type="molecule type" value="Genomic_DNA"/>
</dbReference>
<reference evidence="1 2" key="1">
    <citation type="journal article" date="2016" name="Nat. Commun.">
        <title>Extremotolerant tardigrade genome and improved radiotolerance of human cultured cells by tardigrade-unique protein.</title>
        <authorList>
            <person name="Hashimoto T."/>
            <person name="Horikawa D.D."/>
            <person name="Saito Y."/>
            <person name="Kuwahara H."/>
            <person name="Kozuka-Hata H."/>
            <person name="Shin-I T."/>
            <person name="Minakuchi Y."/>
            <person name="Ohishi K."/>
            <person name="Motoyama A."/>
            <person name="Aizu T."/>
            <person name="Enomoto A."/>
            <person name="Kondo K."/>
            <person name="Tanaka S."/>
            <person name="Hara Y."/>
            <person name="Koshikawa S."/>
            <person name="Sagara H."/>
            <person name="Miura T."/>
            <person name="Yokobori S."/>
            <person name="Miyagawa K."/>
            <person name="Suzuki Y."/>
            <person name="Kubo T."/>
            <person name="Oyama M."/>
            <person name="Kohara Y."/>
            <person name="Fujiyama A."/>
            <person name="Arakawa K."/>
            <person name="Katayama T."/>
            <person name="Toyoda A."/>
            <person name="Kunieda T."/>
        </authorList>
    </citation>
    <scope>NUCLEOTIDE SEQUENCE [LARGE SCALE GENOMIC DNA]</scope>
    <source>
        <strain evidence="1 2">YOKOZUNA-1</strain>
    </source>
</reference>
<accession>A0A1D1UMX3</accession>
<proteinExistence type="predicted"/>
<comment type="caution">
    <text evidence="1">The sequence shown here is derived from an EMBL/GenBank/DDBJ whole genome shotgun (WGS) entry which is preliminary data.</text>
</comment>
<sequence>MQVPHVICRPVQRHCSSKYRPQDLLPGAELDNQRKLGLRSAWQFFRTSSEVCLEFQETPMWATTCLEIGAHKCGLPTAFQRPTTMRKYKCSMAMGEKASSRLTSILQQPCLPTAMLNSPFPHRHQTGSHLLPGYRLSWPADTRTCSSLLLLLLDNGTLCQRPTLFLVVLLGWNTS</sequence>
<evidence type="ECO:0000313" key="2">
    <source>
        <dbReference type="Proteomes" id="UP000186922"/>
    </source>
</evidence>
<gene>
    <name evidence="1" type="primary">RvY_03382</name>
    <name evidence="1" type="synonym">RvY_03382.2</name>
    <name evidence="1" type="ORF">RvY_03382-2</name>
</gene>
<evidence type="ECO:0000313" key="1">
    <source>
        <dbReference type="EMBL" id="GAU91054.1"/>
    </source>
</evidence>
<dbReference type="Proteomes" id="UP000186922">
    <property type="component" value="Unassembled WGS sequence"/>
</dbReference>